<dbReference type="Gene3D" id="1.20.1260.10">
    <property type="match status" value="1"/>
</dbReference>
<accession>A0A2S2C7E0</accession>
<dbReference type="KEGG" id="roz:CBI38_35610"/>
<gene>
    <name evidence="4" type="ORF">CBI38_35610</name>
</gene>
<dbReference type="EMBL" id="CP021356">
    <property type="protein sequence ID" value="AWK76762.1"/>
    <property type="molecule type" value="Genomic_DNA"/>
</dbReference>
<organism evidence="4 5">
    <name type="scientific">Rhodococcus oxybenzonivorans</name>
    <dbReference type="NCBI Taxonomy" id="1990687"/>
    <lineage>
        <taxon>Bacteria</taxon>
        <taxon>Bacillati</taxon>
        <taxon>Actinomycetota</taxon>
        <taxon>Actinomycetes</taxon>
        <taxon>Mycobacteriales</taxon>
        <taxon>Nocardiaceae</taxon>
        <taxon>Rhodococcus</taxon>
    </lineage>
</organism>
<evidence type="ECO:0000313" key="5">
    <source>
        <dbReference type="Proteomes" id="UP000245711"/>
    </source>
</evidence>
<feature type="domain" description="DUF305" evidence="3">
    <location>
        <begin position="65"/>
        <end position="225"/>
    </location>
</feature>
<dbReference type="Proteomes" id="UP000245711">
    <property type="component" value="Plasmid pRB29"/>
</dbReference>
<dbReference type="InterPro" id="IPR012347">
    <property type="entry name" value="Ferritin-like"/>
</dbReference>
<dbReference type="InterPro" id="IPR005183">
    <property type="entry name" value="DUF305_CopM-like"/>
</dbReference>
<protein>
    <submittedName>
        <fullName evidence="4">DUF305 domain-containing protein</fullName>
    </submittedName>
</protein>
<dbReference type="AlphaFoldDB" id="A0A2S2C7E0"/>
<keyword evidence="4" id="KW-0614">Plasmid</keyword>
<dbReference type="OrthoDB" id="26872at2"/>
<feature type="region of interest" description="Disordered" evidence="1">
    <location>
        <begin position="34"/>
        <end position="53"/>
    </location>
</feature>
<dbReference type="PROSITE" id="PS51257">
    <property type="entry name" value="PROKAR_LIPOPROTEIN"/>
    <property type="match status" value="1"/>
</dbReference>
<proteinExistence type="predicted"/>
<dbReference type="RefSeq" id="WP_109336177.1">
    <property type="nucleotide sequence ID" value="NZ_CP021356.1"/>
</dbReference>
<feature type="signal peptide" evidence="2">
    <location>
        <begin position="1"/>
        <end position="25"/>
    </location>
</feature>
<keyword evidence="2" id="KW-0732">Signal</keyword>
<evidence type="ECO:0000256" key="1">
    <source>
        <dbReference type="SAM" id="MobiDB-lite"/>
    </source>
</evidence>
<dbReference type="PANTHER" id="PTHR36933:SF1">
    <property type="entry name" value="SLL0788 PROTEIN"/>
    <property type="match status" value="1"/>
</dbReference>
<keyword evidence="5" id="KW-1185">Reference proteome</keyword>
<name>A0A2S2C7E0_9NOCA</name>
<evidence type="ECO:0000313" key="4">
    <source>
        <dbReference type="EMBL" id="AWK76762.1"/>
    </source>
</evidence>
<geneLocation type="plasmid" evidence="5">
    <name>prb29</name>
</geneLocation>
<dbReference type="PANTHER" id="PTHR36933">
    <property type="entry name" value="SLL0788 PROTEIN"/>
    <property type="match status" value="1"/>
</dbReference>
<feature type="chain" id="PRO_5038464917" evidence="2">
    <location>
        <begin position="26"/>
        <end position="228"/>
    </location>
</feature>
<reference evidence="4 5" key="1">
    <citation type="submission" date="2017-05" db="EMBL/GenBank/DDBJ databases">
        <title>Isolation of Rhodococcus sp. S2-17 biodegrading of BP-3.</title>
        <authorList>
            <person name="Lee Y."/>
            <person name="Kim K.H."/>
            <person name="Chun B.H."/>
            <person name="Jung H.S."/>
            <person name="Jeon C.O."/>
        </authorList>
    </citation>
    <scope>NUCLEOTIDE SEQUENCE [LARGE SCALE GENOMIC DNA]</scope>
    <source>
        <strain evidence="4 5">S2-17</strain>
        <plasmid evidence="5">prb29</plasmid>
    </source>
</reference>
<evidence type="ECO:0000256" key="2">
    <source>
        <dbReference type="SAM" id="SignalP"/>
    </source>
</evidence>
<dbReference type="Pfam" id="PF03713">
    <property type="entry name" value="DUF305"/>
    <property type="match status" value="1"/>
</dbReference>
<feature type="compositionally biased region" description="Low complexity" evidence="1">
    <location>
        <begin position="44"/>
        <end position="53"/>
    </location>
</feature>
<evidence type="ECO:0000259" key="3">
    <source>
        <dbReference type="Pfam" id="PF03713"/>
    </source>
</evidence>
<sequence>MWSPRSTRARFALSAAAVSGVLVLAGCSDNSGGGHDMSQMSNNAASTTSSSSTTTGAVAAFNDADVMFLQMMYPHHAQAVEMANMVEGRTTNPQVLDLAKKIAAAQGPEMEQMTALLAQRGLTVPSTDASGGMSGMNHGGPSGAAEDGMSGMSGMMTPEQMTDLAGKSGADFDTAWLNMMIEHHTGAIEMAQTELADGENAEAKKMATDIIAAQQAEITTMQALLQQN</sequence>